<evidence type="ECO:0000256" key="3">
    <source>
        <dbReference type="ARBA" id="ARBA00022763"/>
    </source>
</evidence>
<protein>
    <recommendedName>
        <fullName evidence="11 12">DNA repair protein RadA</fullName>
    </recommendedName>
</protein>
<evidence type="ECO:0000256" key="10">
    <source>
        <dbReference type="ARBA" id="ARBA00023204"/>
    </source>
</evidence>
<evidence type="ECO:0000256" key="4">
    <source>
        <dbReference type="ARBA" id="ARBA00022771"/>
    </source>
</evidence>
<keyword evidence="8 11" id="KW-0346">Stress response</keyword>
<dbReference type="Gene3D" id="3.40.50.300">
    <property type="entry name" value="P-loop containing nucleotide triphosphate hydrolases"/>
    <property type="match status" value="1"/>
</dbReference>
<dbReference type="PROSITE" id="PS50162">
    <property type="entry name" value="RECA_2"/>
    <property type="match status" value="1"/>
</dbReference>
<dbReference type="Pfam" id="PF13481">
    <property type="entry name" value="AAA_25"/>
    <property type="match status" value="1"/>
</dbReference>
<dbReference type="RefSeq" id="WP_046328753.1">
    <property type="nucleotide sequence ID" value="NZ_CAUPIC010000002.1"/>
</dbReference>
<proteinExistence type="inferred from homology"/>
<comment type="function">
    <text evidence="13">DNA-dependent ATPase involved in processing of recombination intermediates, plays a role in repairing DNA breaks. Stimulates the branch migration of RecA-mediated strand transfer reactions, allowing the 3' invading strand to extend heteroduplex DNA faster. Binds ssDNA in the presence of ADP but not other nucleotides, has ATPase activity that is stimulated by ssDNA and various branched DNA structures, but inhibited by SSB. Does not have RecA's homology-searching function.</text>
</comment>
<sequence>MGKTKITYICSACLYKPVKWVGRCPNCNTWGTIEEEVSMKDLVVDDKFSKEVKRITDIKLNTEFRYTTNFSEFDRVLGGGLTKSEVVLITGEPGIGKSTFLLSLLNEYSKDNVALYISGEESQKQIKQRAVRINVDSNNLSVLSDTRLEYIIDSIKKTKAKIVVIDSIQTLYSENINSIPSSVSQIRECALKLIELAKENEISLFIVGHVTKDGKLAGPKLLEHMVDCVISFEGSENNTYRIVRTTKNRYGSTNEISIFEIKEQSVEEVKNPSLFFVSDRDEKNIGSTIVASIEGSRVVLFEVQSLVNKAIYGYPKRIIQGIDKNRIEILLAILSKHMNMDFNLNDVYINIPGGIEIKERASDLAIILSLISSVKSIPISAKIAVLGELGLRGELRAVSFIKKRVKELEKLGFTGIYLPKVQEEDLKKEKFKIKLSFIDNISELVERIN</sequence>
<evidence type="ECO:0000256" key="2">
    <source>
        <dbReference type="ARBA" id="ARBA00022741"/>
    </source>
</evidence>
<dbReference type="GO" id="GO:0003684">
    <property type="term" value="F:damaged DNA binding"/>
    <property type="evidence" value="ECO:0007669"/>
    <property type="project" value="InterPro"/>
</dbReference>
<keyword evidence="3 11" id="KW-0227">DNA damage</keyword>
<dbReference type="GO" id="GO:0004252">
    <property type="term" value="F:serine-type endopeptidase activity"/>
    <property type="evidence" value="ECO:0007669"/>
    <property type="project" value="InterPro"/>
</dbReference>
<feature type="binding site" evidence="11">
    <location>
        <begin position="91"/>
        <end position="98"/>
    </location>
    <ligand>
        <name>ATP</name>
        <dbReference type="ChEBI" id="CHEBI:30616"/>
    </ligand>
</feature>
<evidence type="ECO:0000256" key="7">
    <source>
        <dbReference type="ARBA" id="ARBA00022840"/>
    </source>
</evidence>
<keyword evidence="7 11" id="KW-0067">ATP-binding</keyword>
<dbReference type="GO" id="GO:0000725">
    <property type="term" value="P:recombinational repair"/>
    <property type="evidence" value="ECO:0007669"/>
    <property type="project" value="UniProtKB-UniRule"/>
</dbReference>
<comment type="domain">
    <text evidence="11">The middle region has homology to RecA with ATPase motifs including the RadA KNRFG motif, while the C-terminus is homologous to Lon protease.</text>
</comment>
<evidence type="ECO:0000313" key="15">
    <source>
        <dbReference type="EMBL" id="AKC95647.1"/>
    </source>
</evidence>
<dbReference type="InterPro" id="IPR020588">
    <property type="entry name" value="RecA_ATP-bd"/>
</dbReference>
<dbReference type="GO" id="GO:0008270">
    <property type="term" value="F:zinc ion binding"/>
    <property type="evidence" value="ECO:0007669"/>
    <property type="project" value="UniProtKB-KW"/>
</dbReference>
<evidence type="ECO:0000256" key="5">
    <source>
        <dbReference type="ARBA" id="ARBA00022801"/>
    </source>
</evidence>
<evidence type="ECO:0000256" key="6">
    <source>
        <dbReference type="ARBA" id="ARBA00022833"/>
    </source>
</evidence>
<dbReference type="SUPFAM" id="SSF54211">
    <property type="entry name" value="Ribosomal protein S5 domain 2-like"/>
    <property type="match status" value="1"/>
</dbReference>
<dbReference type="InterPro" id="IPR020568">
    <property type="entry name" value="Ribosomal_Su5_D2-typ_SF"/>
</dbReference>
<keyword evidence="9 11" id="KW-0238">DNA-binding</keyword>
<dbReference type="PRINTS" id="PR01874">
    <property type="entry name" value="DNAREPAIRADA"/>
</dbReference>
<accession>A0A0E3ZBQ0</accession>
<dbReference type="Proteomes" id="UP000033103">
    <property type="component" value="Chromosome"/>
</dbReference>
<dbReference type="InterPro" id="IPR008269">
    <property type="entry name" value="Lon_proteolytic"/>
</dbReference>
<dbReference type="InterPro" id="IPR014721">
    <property type="entry name" value="Ribsml_uS5_D2-typ_fold_subgr"/>
</dbReference>
<evidence type="ECO:0000256" key="13">
    <source>
        <dbReference type="RuleBase" id="RU003555"/>
    </source>
</evidence>
<dbReference type="KEGG" id="sns:VC03_03880"/>
<dbReference type="InterPro" id="IPR027417">
    <property type="entry name" value="P-loop_NTPase"/>
</dbReference>
<evidence type="ECO:0000256" key="8">
    <source>
        <dbReference type="ARBA" id="ARBA00023016"/>
    </source>
</evidence>
<comment type="similarity">
    <text evidence="11 13">Belongs to the RecA family. RadA subfamily.</text>
</comment>
<keyword evidence="1 11" id="KW-0479">Metal-binding</keyword>
<keyword evidence="10 11" id="KW-0234">DNA repair</keyword>
<feature type="region of interest" description="Lon-protease-like" evidence="11">
    <location>
        <begin position="346"/>
        <end position="449"/>
    </location>
</feature>
<name>A0A0E3ZBQ0_9FUSO</name>
<dbReference type="SUPFAM" id="SSF52540">
    <property type="entry name" value="P-loop containing nucleoside triphosphate hydrolases"/>
    <property type="match status" value="1"/>
</dbReference>
<dbReference type="InterPro" id="IPR041166">
    <property type="entry name" value="Rubredoxin_2"/>
</dbReference>
<evidence type="ECO:0000256" key="12">
    <source>
        <dbReference type="NCBIfam" id="TIGR00416"/>
    </source>
</evidence>
<dbReference type="STRING" id="187101.VC03_03880"/>
<dbReference type="PANTHER" id="PTHR32472:SF10">
    <property type="entry name" value="DNA REPAIR PROTEIN RADA-LIKE PROTEIN"/>
    <property type="match status" value="1"/>
</dbReference>
<dbReference type="SMART" id="SM00382">
    <property type="entry name" value="AAA"/>
    <property type="match status" value="1"/>
</dbReference>
<organism evidence="15 16">
    <name type="scientific">Sneathia vaginalis</name>
    <dbReference type="NCBI Taxonomy" id="187101"/>
    <lineage>
        <taxon>Bacteria</taxon>
        <taxon>Fusobacteriati</taxon>
        <taxon>Fusobacteriota</taxon>
        <taxon>Fusobacteriia</taxon>
        <taxon>Fusobacteriales</taxon>
        <taxon>Leptotrichiaceae</taxon>
        <taxon>Sneathia</taxon>
    </lineage>
</organism>
<keyword evidence="6 13" id="KW-0862">Zinc</keyword>
<dbReference type="HOGENOM" id="CLU_018264_0_1_0"/>
<keyword evidence="4 13" id="KW-0863">Zinc-finger</keyword>
<dbReference type="PATRIC" id="fig|1069640.6.peg.767"/>
<dbReference type="InterPro" id="IPR004504">
    <property type="entry name" value="DNA_repair_RadA"/>
</dbReference>
<dbReference type="GO" id="GO:0005524">
    <property type="term" value="F:ATP binding"/>
    <property type="evidence" value="ECO:0007669"/>
    <property type="project" value="UniProtKB-UniRule"/>
</dbReference>
<evidence type="ECO:0000256" key="9">
    <source>
        <dbReference type="ARBA" id="ARBA00023125"/>
    </source>
</evidence>
<evidence type="ECO:0000313" key="16">
    <source>
        <dbReference type="Proteomes" id="UP000033103"/>
    </source>
</evidence>
<feature type="domain" description="RecA family profile 1" evidence="14">
    <location>
        <begin position="62"/>
        <end position="210"/>
    </location>
</feature>
<dbReference type="PANTHER" id="PTHR32472">
    <property type="entry name" value="DNA REPAIR PROTEIN RADA"/>
    <property type="match status" value="1"/>
</dbReference>
<keyword evidence="5" id="KW-0378">Hydrolase</keyword>
<dbReference type="AlphaFoldDB" id="A0A0E3ZBQ0"/>
<gene>
    <name evidence="11" type="primary">radA</name>
    <name evidence="15" type="ORF">VC03_03880</name>
</gene>
<dbReference type="NCBIfam" id="TIGR00416">
    <property type="entry name" value="sms"/>
    <property type="match status" value="1"/>
</dbReference>
<dbReference type="InterPro" id="IPR003593">
    <property type="entry name" value="AAA+_ATPase"/>
</dbReference>
<evidence type="ECO:0000256" key="11">
    <source>
        <dbReference type="HAMAP-Rule" id="MF_01498"/>
    </source>
</evidence>
<evidence type="ECO:0000259" key="14">
    <source>
        <dbReference type="PROSITE" id="PS50162"/>
    </source>
</evidence>
<dbReference type="GO" id="GO:0006508">
    <property type="term" value="P:proteolysis"/>
    <property type="evidence" value="ECO:0007669"/>
    <property type="project" value="InterPro"/>
</dbReference>
<dbReference type="FunFam" id="3.40.50.300:FF:000050">
    <property type="entry name" value="DNA repair protein RadA"/>
    <property type="match status" value="1"/>
</dbReference>
<feature type="short sequence motif" description="RadA KNRFG motif" evidence="11">
    <location>
        <begin position="247"/>
        <end position="251"/>
    </location>
</feature>
<dbReference type="GO" id="GO:0140664">
    <property type="term" value="F:ATP-dependent DNA damage sensor activity"/>
    <property type="evidence" value="ECO:0007669"/>
    <property type="project" value="InterPro"/>
</dbReference>
<dbReference type="Pfam" id="PF05362">
    <property type="entry name" value="Lon_C"/>
    <property type="match status" value="1"/>
</dbReference>
<dbReference type="OrthoDB" id="9803906at2"/>
<keyword evidence="2 11" id="KW-0547">Nucleotide-binding</keyword>
<comment type="function">
    <text evidence="11">Plays a role in repairing double-strand DNA breaks, probably involving stabilizing or processing branched DNA or blocked replication forks.</text>
</comment>
<dbReference type="Gene3D" id="3.30.230.10">
    <property type="match status" value="1"/>
</dbReference>
<dbReference type="HAMAP" id="MF_01498">
    <property type="entry name" value="RadA_bact"/>
    <property type="match status" value="1"/>
</dbReference>
<dbReference type="GO" id="GO:0004176">
    <property type="term" value="F:ATP-dependent peptidase activity"/>
    <property type="evidence" value="ECO:0007669"/>
    <property type="project" value="InterPro"/>
</dbReference>
<evidence type="ECO:0000256" key="1">
    <source>
        <dbReference type="ARBA" id="ARBA00022723"/>
    </source>
</evidence>
<keyword evidence="16" id="KW-1185">Reference proteome</keyword>
<reference evidence="15 16" key="1">
    <citation type="journal article" date="2012" name="BMC Genomics">
        <title>Genomic sequence analysis and characterization of Sneathia amnii sp. nov.</title>
        <authorList>
            <consortium name="Vaginal Microbiome Consortium (additional members)"/>
            <person name="Harwich M.D.Jr."/>
            <person name="Serrano M.G."/>
            <person name="Fettweis J.M."/>
            <person name="Alves J.M."/>
            <person name="Reimers M.A."/>
            <person name="Buck G.A."/>
            <person name="Jefferson K.K."/>
        </authorList>
    </citation>
    <scope>NUCLEOTIDE SEQUENCE [LARGE SCALE GENOMIC DNA]</scope>
    <source>
        <strain evidence="15 16">SN35</strain>
    </source>
</reference>
<dbReference type="Pfam" id="PF18073">
    <property type="entry name" value="Zn_ribbon_LapB"/>
    <property type="match status" value="1"/>
</dbReference>
<dbReference type="EMBL" id="CP011280">
    <property type="protein sequence ID" value="AKC95647.1"/>
    <property type="molecule type" value="Genomic_DNA"/>
</dbReference>
<dbReference type="GO" id="GO:0005829">
    <property type="term" value="C:cytosol"/>
    <property type="evidence" value="ECO:0007669"/>
    <property type="project" value="TreeGrafter"/>
</dbReference>